<dbReference type="EMBL" id="JH370142">
    <property type="protein sequence ID" value="ELA41575.1"/>
    <property type="molecule type" value="Genomic_DNA"/>
</dbReference>
<sequence length="889" mass="101354">MSESSDSDIIFRKRPASRKIHRPSDEFTSSEIVDHSEIVEGDFEPLFFEIFGNGDEYSYIYKKKNGNEEQENTRDRCEISVSECYAYVQGFLRGFNSLFKELDSKIVEELIEGYSPEYLSFHLGKMTVKELYFVKDLIDEFKEETSKVQIKHVVASESRIQGLITCSEFVVNMESFESVFHPQGNIDVPFDVGISTKDGFDNGWDYDEIQGLEIEKPAPTLDDTDKDIVSKHFKKTISQIASNPIFLKRVVYSTIISVLEPSFCENSVHSLGFLQKLYCSGQNDMNDQLRKTIVQKAYEAVAVDKSIIERRLVDQGMIEGPNGLQELVDLIISLRGRPGSYAGVYLDKTLFSVVRIDGSGNFVASSIFKEHELSELHAFLSDVDNVCLTSTSPSVKFALQNAGINFFYVPRKLSFFDDYKELSIPYNIALVVQNPLLYFARLLYNLSNGYPVCNYRFVDPGLLERGISIACAVCKLDWISTLSHKFGFILFKLLKIDISDPYFNFERLDALESLKHVFDNVKCSNACTYFNLLSSENPLDKTLIHPVNYSMAIILFKSAYHSLLSAQHDSIMNRMHLDLEKDESKIIELFVNQPELLASYSTIGMDGDKDMQTLADLKQIMLREDEVYFAGASDAQVFDDVVPHLEQNQTYSGTVTKVGNSFYLCQVSNATVYIRKSSELALNQIVKVEITGSNPPALSYSGNVVEEEGFKVDKFRSHSLFRNMPYDALEKHMRESNKSLAIRPSSTPSCCCVVCKIEDDLFFTYKLKETIKSEDGFKISYEFKNRYYSSIDAFIDDYIKKTYNMIGSIVSFKYYFADPAQAQRHIEEPGEFVKYSIVLSRKVPGCLEFLLSGKHVFSKIDGDRLILKEHSFETLDDLIRFIKTHIKSL</sequence>
<dbReference type="InParanoid" id="L2GM54"/>
<dbReference type="GO" id="GO:0031491">
    <property type="term" value="F:nucleosome binding"/>
    <property type="evidence" value="ECO:0007669"/>
    <property type="project" value="TreeGrafter"/>
</dbReference>
<proteinExistence type="predicted"/>
<dbReference type="PANTHER" id="PTHR10145:SF6">
    <property type="entry name" value="TRANSCRIPTION ELONGATION FACTOR SPT6"/>
    <property type="match status" value="1"/>
</dbReference>
<evidence type="ECO:0000313" key="3">
    <source>
        <dbReference type="Proteomes" id="UP000011082"/>
    </source>
</evidence>
<evidence type="ECO:0000313" key="2">
    <source>
        <dbReference type="EMBL" id="ELA41575.1"/>
    </source>
</evidence>
<dbReference type="GO" id="GO:0042393">
    <property type="term" value="F:histone binding"/>
    <property type="evidence" value="ECO:0007669"/>
    <property type="project" value="TreeGrafter"/>
</dbReference>
<dbReference type="GO" id="GO:0008023">
    <property type="term" value="C:transcription elongation factor complex"/>
    <property type="evidence" value="ECO:0007669"/>
    <property type="project" value="TreeGrafter"/>
</dbReference>
<dbReference type="Gene3D" id="3.30.505.10">
    <property type="entry name" value="SH2 domain"/>
    <property type="match status" value="2"/>
</dbReference>
<dbReference type="GeneID" id="19882150"/>
<dbReference type="OMA" id="GWAEEGW"/>
<organism evidence="2 3">
    <name type="scientific">Vittaforma corneae (strain ATCC 50505)</name>
    <name type="common">Microsporidian parasite</name>
    <name type="synonym">Nosema corneum</name>
    <dbReference type="NCBI Taxonomy" id="993615"/>
    <lineage>
        <taxon>Eukaryota</taxon>
        <taxon>Fungi</taxon>
        <taxon>Fungi incertae sedis</taxon>
        <taxon>Microsporidia</taxon>
        <taxon>Nosematidae</taxon>
        <taxon>Vittaforma</taxon>
    </lineage>
</organism>
<dbReference type="PANTHER" id="PTHR10145">
    <property type="entry name" value="TRANSCRIPTION ELONGATION FACTOR SPT6"/>
    <property type="match status" value="1"/>
</dbReference>
<dbReference type="VEuPathDB" id="MicrosporidiaDB:VICG_01439"/>
<dbReference type="Pfam" id="PF14633">
    <property type="entry name" value="SH2_2"/>
    <property type="match status" value="1"/>
</dbReference>
<reference evidence="3" key="1">
    <citation type="submission" date="2011-05" db="EMBL/GenBank/DDBJ databases">
        <title>The genome sequence of Vittaforma corneae strain ATCC 50505.</title>
        <authorList>
            <consortium name="The Broad Institute Genome Sequencing Platform"/>
            <person name="Cuomo C."/>
            <person name="Didier E."/>
            <person name="Bowers L."/>
            <person name="Young S.K."/>
            <person name="Zeng Q."/>
            <person name="Gargeya S."/>
            <person name="Fitzgerald M."/>
            <person name="Haas B."/>
            <person name="Abouelleil A."/>
            <person name="Alvarado L."/>
            <person name="Arachchi H.M."/>
            <person name="Berlin A."/>
            <person name="Chapman S.B."/>
            <person name="Gearin G."/>
            <person name="Goldberg J."/>
            <person name="Griggs A."/>
            <person name="Gujja S."/>
            <person name="Hansen M."/>
            <person name="Heiman D."/>
            <person name="Howarth C."/>
            <person name="Larimer J."/>
            <person name="Lui A."/>
            <person name="MacDonald P.J.P."/>
            <person name="McCowen C."/>
            <person name="Montmayeur A."/>
            <person name="Murphy C."/>
            <person name="Neiman D."/>
            <person name="Pearson M."/>
            <person name="Priest M."/>
            <person name="Roberts A."/>
            <person name="Saif S."/>
            <person name="Shea T."/>
            <person name="Sisk P."/>
            <person name="Stolte C."/>
            <person name="Sykes S."/>
            <person name="Wortman J."/>
            <person name="Nusbaum C."/>
            <person name="Birren B."/>
        </authorList>
    </citation>
    <scope>NUCLEOTIDE SEQUENCE [LARGE SCALE GENOMIC DNA]</scope>
    <source>
        <strain evidence="3">ATCC 50505</strain>
    </source>
</reference>
<accession>L2GM54</accession>
<gene>
    <name evidence="2" type="ORF">VICG_01439</name>
</gene>
<dbReference type="GO" id="GO:0034728">
    <property type="term" value="P:nucleosome organization"/>
    <property type="evidence" value="ECO:0007669"/>
    <property type="project" value="TreeGrafter"/>
</dbReference>
<dbReference type="InterPro" id="IPR035420">
    <property type="entry name" value="Spt6_SH2"/>
</dbReference>
<dbReference type="InterPro" id="IPR017072">
    <property type="entry name" value="TF_Spt6"/>
</dbReference>
<dbReference type="AlphaFoldDB" id="L2GM54"/>
<dbReference type="RefSeq" id="XP_007604885.1">
    <property type="nucleotide sequence ID" value="XM_007604823.1"/>
</dbReference>
<feature type="domain" description="Spt6 SH2" evidence="1">
    <location>
        <begin position="717"/>
        <end position="884"/>
    </location>
</feature>
<dbReference type="HOGENOM" id="CLU_328190_0_0_1"/>
<evidence type="ECO:0000259" key="1">
    <source>
        <dbReference type="Pfam" id="PF14633"/>
    </source>
</evidence>
<dbReference type="InterPro" id="IPR036860">
    <property type="entry name" value="SH2_dom_sf"/>
</dbReference>
<name>L2GM54_VITCO</name>
<keyword evidence="3" id="KW-1185">Reference proteome</keyword>
<dbReference type="Proteomes" id="UP000011082">
    <property type="component" value="Unassembled WGS sequence"/>
</dbReference>
<dbReference type="OrthoDB" id="995477at2759"/>
<dbReference type="GO" id="GO:0140673">
    <property type="term" value="P:transcription elongation-coupled chromatin remodeling"/>
    <property type="evidence" value="ECO:0007669"/>
    <property type="project" value="InterPro"/>
</dbReference>
<protein>
    <recommendedName>
        <fullName evidence="1">Spt6 SH2 domain-containing protein</fullName>
    </recommendedName>
</protein>